<evidence type="ECO:0000256" key="5">
    <source>
        <dbReference type="SAM" id="Phobius"/>
    </source>
</evidence>
<feature type="domain" description="G-protein coupled receptors family 1 profile" evidence="6">
    <location>
        <begin position="1"/>
        <end position="218"/>
    </location>
</feature>
<organism evidence="7 8">
    <name type="scientific">Steinernema glaseri</name>
    <dbReference type="NCBI Taxonomy" id="37863"/>
    <lineage>
        <taxon>Eukaryota</taxon>
        <taxon>Metazoa</taxon>
        <taxon>Ecdysozoa</taxon>
        <taxon>Nematoda</taxon>
        <taxon>Chromadorea</taxon>
        <taxon>Rhabditida</taxon>
        <taxon>Tylenchina</taxon>
        <taxon>Panagrolaimomorpha</taxon>
        <taxon>Strongyloidoidea</taxon>
        <taxon>Steinernematidae</taxon>
        <taxon>Steinernema</taxon>
    </lineage>
</organism>
<protein>
    <submittedName>
        <fullName evidence="8">G_PROTEIN_RECEP_F1_2 domain-containing protein</fullName>
    </submittedName>
</protein>
<evidence type="ECO:0000313" key="7">
    <source>
        <dbReference type="Proteomes" id="UP000095287"/>
    </source>
</evidence>
<evidence type="ECO:0000256" key="1">
    <source>
        <dbReference type="ARBA" id="ARBA00004370"/>
    </source>
</evidence>
<dbReference type="Gene3D" id="1.20.1070.10">
    <property type="entry name" value="Rhodopsin 7-helix transmembrane proteins"/>
    <property type="match status" value="1"/>
</dbReference>
<feature type="transmembrane region" description="Helical" evidence="5">
    <location>
        <begin position="90"/>
        <end position="112"/>
    </location>
</feature>
<reference evidence="8" key="1">
    <citation type="submission" date="2016-11" db="UniProtKB">
        <authorList>
            <consortium name="WormBaseParasite"/>
        </authorList>
    </citation>
    <scope>IDENTIFICATION</scope>
</reference>
<dbReference type="WBParaSite" id="L893_g9061.t1">
    <property type="protein sequence ID" value="L893_g9061.t1"/>
    <property type="gene ID" value="L893_g9061"/>
</dbReference>
<dbReference type="PANTHER" id="PTHR47632:SF5">
    <property type="entry name" value="G-PROTEIN COUPLED RECEPTORS FAMILY 1 PROFILE DOMAIN-CONTAINING PROTEIN"/>
    <property type="match status" value="1"/>
</dbReference>
<keyword evidence="3 5" id="KW-1133">Transmembrane helix</keyword>
<comment type="subcellular location">
    <subcellularLocation>
        <location evidence="1">Membrane</location>
    </subcellularLocation>
</comment>
<keyword evidence="2 5" id="KW-0812">Transmembrane</keyword>
<dbReference type="CDD" id="cd14978">
    <property type="entry name" value="7tmA_FMRFamide_R-like"/>
    <property type="match status" value="1"/>
</dbReference>
<feature type="transmembrane region" description="Helical" evidence="5">
    <location>
        <begin position="162"/>
        <end position="184"/>
    </location>
</feature>
<dbReference type="InterPro" id="IPR053326">
    <property type="entry name" value="GPCR1-like"/>
</dbReference>
<evidence type="ECO:0000256" key="3">
    <source>
        <dbReference type="ARBA" id="ARBA00022989"/>
    </source>
</evidence>
<evidence type="ECO:0000259" key="6">
    <source>
        <dbReference type="PROSITE" id="PS50262"/>
    </source>
</evidence>
<name>A0A1I8ATN7_9BILA</name>
<accession>A0A1I8ATN7</accession>
<dbReference type="PANTHER" id="PTHR47632">
    <property type="entry name" value="FMRFAMIDE PEPTIDE RECEPTOR FAMILY-RELATED"/>
    <property type="match status" value="1"/>
</dbReference>
<feature type="transmembrane region" description="Helical" evidence="5">
    <location>
        <begin position="196"/>
        <end position="221"/>
    </location>
</feature>
<proteinExistence type="predicted"/>
<evidence type="ECO:0000256" key="4">
    <source>
        <dbReference type="ARBA" id="ARBA00023136"/>
    </source>
</evidence>
<dbReference type="Proteomes" id="UP000095287">
    <property type="component" value="Unplaced"/>
</dbReference>
<dbReference type="PROSITE" id="PS50262">
    <property type="entry name" value="G_PROTEIN_RECEP_F1_2"/>
    <property type="match status" value="1"/>
</dbReference>
<evidence type="ECO:0000313" key="8">
    <source>
        <dbReference type="WBParaSite" id="L893_g9061.t1"/>
    </source>
</evidence>
<feature type="transmembrane region" description="Helical" evidence="5">
    <location>
        <begin position="36"/>
        <end position="53"/>
    </location>
</feature>
<keyword evidence="7" id="KW-1185">Reference proteome</keyword>
<dbReference type="AlphaFoldDB" id="A0A1I8ATN7"/>
<dbReference type="GO" id="GO:0016020">
    <property type="term" value="C:membrane"/>
    <property type="evidence" value="ECO:0007669"/>
    <property type="project" value="UniProtKB-SubCell"/>
</dbReference>
<dbReference type="InterPro" id="IPR017452">
    <property type="entry name" value="GPCR_Rhodpsn_7TM"/>
</dbReference>
<evidence type="ECO:0000256" key="2">
    <source>
        <dbReference type="ARBA" id="ARBA00022692"/>
    </source>
</evidence>
<sequence>MMSVYVTVLAAFDCYISVSMNQCRYFYCRPEYAKRVLCAAVVIVFLYNLLIFGELKTERCFDESTNTTKLEICPTDMRLDETYITVYRGYMYTFSMAVIPFTLLLTLTVGIVKNLGKHKWTQVLSSDVKVRLSLQSNVIQEEPRILQTKSATDGCENESSPVMLIMVITLFLSCNVVSLVVNILEMTSDLVSFRAQMILIDVGNVLVVFNATANFIVYTIFSKSYRVGLRNLFR</sequence>
<keyword evidence="4 5" id="KW-0472">Membrane</keyword>
<dbReference type="SUPFAM" id="SSF81321">
    <property type="entry name" value="Family A G protein-coupled receptor-like"/>
    <property type="match status" value="1"/>
</dbReference>